<protein>
    <submittedName>
        <fullName evidence="1">Uncharacterized protein</fullName>
    </submittedName>
</protein>
<dbReference type="Gene3D" id="1.25.40.10">
    <property type="entry name" value="Tetratricopeptide repeat domain"/>
    <property type="match status" value="1"/>
</dbReference>
<dbReference type="EMBL" id="LAZR01000643">
    <property type="protein sequence ID" value="KKN61851.1"/>
    <property type="molecule type" value="Genomic_DNA"/>
</dbReference>
<sequence>MNFIEEFNSLIDKVKKHIKDGDYAQAAIILKDKLAQRPEVTALQFFYFKVLIKLNRCKEARFWLKEFIARCRSLADVYYYKSLLYFLEGKLKLSMESLKKCFNEKIYYLKKLFTDDNFDALKETKEFKELIAPTKVFQVNKFISLKLIFEKSLIYICDELFLACNKVALSLAPSKFEEYSDFDDIDKIIDFYKSKFYPKEEVMITPEEEFWAHCSNMQAWVDNDYNTCILSKNLSFPILTELSKREIPYFKILFKEELITRIKKGGIKTLLFFLDEYYLNYLTEEDLFDGLLPIEEAEILKNISQLVPLNYTLTTFLRDSRRFWNLRSENKLHFCIKDSHITELEILVDRLSSWDQYREAILQIKNLKYLEELALYGSEGDGVLFLGSLYNFDDLQRSFNEHLYFTD</sequence>
<evidence type="ECO:0000313" key="1">
    <source>
        <dbReference type="EMBL" id="KKN61851.1"/>
    </source>
</evidence>
<dbReference type="InterPro" id="IPR011990">
    <property type="entry name" value="TPR-like_helical_dom_sf"/>
</dbReference>
<accession>A0A0F9UKY3</accession>
<comment type="caution">
    <text evidence="1">The sequence shown here is derived from an EMBL/GenBank/DDBJ whole genome shotgun (WGS) entry which is preliminary data.</text>
</comment>
<dbReference type="AlphaFoldDB" id="A0A0F9UKY3"/>
<organism evidence="1">
    <name type="scientific">marine sediment metagenome</name>
    <dbReference type="NCBI Taxonomy" id="412755"/>
    <lineage>
        <taxon>unclassified sequences</taxon>
        <taxon>metagenomes</taxon>
        <taxon>ecological metagenomes</taxon>
    </lineage>
</organism>
<gene>
    <name evidence="1" type="ORF">LCGC14_0517830</name>
</gene>
<dbReference type="SUPFAM" id="SSF48452">
    <property type="entry name" value="TPR-like"/>
    <property type="match status" value="1"/>
</dbReference>
<proteinExistence type="predicted"/>
<name>A0A0F9UKY3_9ZZZZ</name>
<reference evidence="1" key="1">
    <citation type="journal article" date="2015" name="Nature">
        <title>Complex archaea that bridge the gap between prokaryotes and eukaryotes.</title>
        <authorList>
            <person name="Spang A."/>
            <person name="Saw J.H."/>
            <person name="Jorgensen S.L."/>
            <person name="Zaremba-Niedzwiedzka K."/>
            <person name="Martijn J."/>
            <person name="Lind A.E."/>
            <person name="van Eijk R."/>
            <person name="Schleper C."/>
            <person name="Guy L."/>
            <person name="Ettema T.J."/>
        </authorList>
    </citation>
    <scope>NUCLEOTIDE SEQUENCE</scope>
</reference>